<dbReference type="PIRSF" id="PIRSF016897">
    <property type="entry name" value="GlpP"/>
    <property type="match status" value="1"/>
</dbReference>
<dbReference type="InterPro" id="IPR006699">
    <property type="entry name" value="GlpP"/>
</dbReference>
<dbReference type="EMBL" id="JADCKC010000002">
    <property type="protein sequence ID" value="MBE5037674.1"/>
    <property type="molecule type" value="Genomic_DNA"/>
</dbReference>
<dbReference type="InterPro" id="IPR013785">
    <property type="entry name" value="Aldolase_TIM"/>
</dbReference>
<accession>A0ABR9R3H9</accession>
<comment type="caution">
    <text evidence="1">The sequence shown here is derived from an EMBL/GenBank/DDBJ whole genome shotgun (WGS) entry which is preliminary data.</text>
</comment>
<name>A0ABR9R3H9_9FIRM</name>
<dbReference type="SUPFAM" id="SSF110391">
    <property type="entry name" value="GlpP-like"/>
    <property type="match status" value="1"/>
</dbReference>
<protein>
    <submittedName>
        <fullName evidence="1">Glycerol-3-phosphate responsive antiterminator</fullName>
    </submittedName>
</protein>
<evidence type="ECO:0000313" key="2">
    <source>
        <dbReference type="Proteomes" id="UP000768567"/>
    </source>
</evidence>
<evidence type="ECO:0000313" key="1">
    <source>
        <dbReference type="EMBL" id="MBE5037674.1"/>
    </source>
</evidence>
<gene>
    <name evidence="1" type="ORF">INF35_07740</name>
</gene>
<dbReference type="Pfam" id="PF04309">
    <property type="entry name" value="G3P_antiterm"/>
    <property type="match status" value="1"/>
</dbReference>
<dbReference type="Proteomes" id="UP000768567">
    <property type="component" value="Unassembled WGS sequence"/>
</dbReference>
<sequence length="189" mass="19780">MQHEQACHRLLDSPVIAAVKDDAGLDAALQSECGAIFLLYGSAAGVCAQVEKVRRAGKLAIVHIDLIDGLSGREAAVDALEVLCHPDGIISTKPVVVRRARHRGLLTVQRAFLLDSLSLENLPAQLGVGKPDFIEVLPGIIPRVIARITACTETPVIAGGLIKYKDEVMAAMGAGAAAVSSSSPAVWAM</sequence>
<keyword evidence="2" id="KW-1185">Reference proteome</keyword>
<dbReference type="Gene3D" id="3.20.20.70">
    <property type="entry name" value="Aldolase class I"/>
    <property type="match status" value="1"/>
</dbReference>
<organism evidence="1 2">
    <name type="scientific">Gemmiger gallinarum</name>
    <dbReference type="NCBI Taxonomy" id="2779354"/>
    <lineage>
        <taxon>Bacteria</taxon>
        <taxon>Bacillati</taxon>
        <taxon>Bacillota</taxon>
        <taxon>Clostridia</taxon>
        <taxon>Eubacteriales</taxon>
        <taxon>Gemmiger</taxon>
    </lineage>
</organism>
<proteinExistence type="predicted"/>
<dbReference type="PANTHER" id="PTHR35787:SF1">
    <property type="entry name" value="GLYCEROL UPTAKE OPERON ANTITERMINATOR REGULATORY PROTEIN"/>
    <property type="match status" value="1"/>
</dbReference>
<reference evidence="1 2" key="1">
    <citation type="submission" date="2020-10" db="EMBL/GenBank/DDBJ databases">
        <title>ChiBAC.</title>
        <authorList>
            <person name="Zenner C."/>
            <person name="Hitch T.C.A."/>
            <person name="Clavel T."/>
        </authorList>
    </citation>
    <scope>NUCLEOTIDE SEQUENCE [LARGE SCALE GENOMIC DNA]</scope>
    <source>
        <strain evidence="1 2">DSM 109015</strain>
    </source>
</reference>
<dbReference type="PANTHER" id="PTHR35787">
    <property type="entry name" value="GLYCEROL UPTAKE OPERON ANTITERMINATOR REGULATORY PROTEIN"/>
    <property type="match status" value="1"/>
</dbReference>